<name>A0A2W5Q7F2_VARPD</name>
<dbReference type="Proteomes" id="UP000249135">
    <property type="component" value="Unassembled WGS sequence"/>
</dbReference>
<comment type="caution">
    <text evidence="1">The sequence shown here is derived from an EMBL/GenBank/DDBJ whole genome shotgun (WGS) entry which is preliminary data.</text>
</comment>
<accession>A0A2W5Q7F2</accession>
<evidence type="ECO:0000313" key="1">
    <source>
        <dbReference type="EMBL" id="PZQ73104.1"/>
    </source>
</evidence>
<protein>
    <submittedName>
        <fullName evidence="1">Uncharacterized protein</fullName>
    </submittedName>
</protein>
<dbReference type="AlphaFoldDB" id="A0A2W5Q7F2"/>
<evidence type="ECO:0000313" key="2">
    <source>
        <dbReference type="Proteomes" id="UP000249135"/>
    </source>
</evidence>
<sequence length="124" mass="13020">MPLLPSERAALERALLAIESVLARTVSGTPSGIQQGAPAHEALTAGLAAAAALVDVSQTLLRTSHDPSPAVLLEEWRTLVAHTQVAGQRVQRMVRLLAGEKHIAAAQGPLLPPRPLRAPRSPRG</sequence>
<organism evidence="1 2">
    <name type="scientific">Variovorax paradoxus</name>
    <dbReference type="NCBI Taxonomy" id="34073"/>
    <lineage>
        <taxon>Bacteria</taxon>
        <taxon>Pseudomonadati</taxon>
        <taxon>Pseudomonadota</taxon>
        <taxon>Betaproteobacteria</taxon>
        <taxon>Burkholderiales</taxon>
        <taxon>Comamonadaceae</taxon>
        <taxon>Variovorax</taxon>
    </lineage>
</organism>
<proteinExistence type="predicted"/>
<dbReference type="EMBL" id="QFPP01000207">
    <property type="protein sequence ID" value="PZQ73104.1"/>
    <property type="molecule type" value="Genomic_DNA"/>
</dbReference>
<reference evidence="1 2" key="1">
    <citation type="submission" date="2017-08" db="EMBL/GenBank/DDBJ databases">
        <title>Infants hospitalized years apart are colonized by the same room-sourced microbial strains.</title>
        <authorList>
            <person name="Brooks B."/>
            <person name="Olm M.R."/>
            <person name="Firek B.A."/>
            <person name="Baker R."/>
            <person name="Thomas B.C."/>
            <person name="Morowitz M.J."/>
            <person name="Banfield J.F."/>
        </authorList>
    </citation>
    <scope>NUCLEOTIDE SEQUENCE [LARGE SCALE GENOMIC DNA]</scope>
    <source>
        <strain evidence="1">S2_005_003_R2_41</strain>
    </source>
</reference>
<gene>
    <name evidence="1" type="ORF">DI563_15940</name>
</gene>